<evidence type="ECO:0000313" key="2">
    <source>
        <dbReference type="EMBL" id="KRL93747.1"/>
    </source>
</evidence>
<gene>
    <name evidence="2" type="ORF">FD28_GL000933</name>
</gene>
<protein>
    <submittedName>
        <fullName evidence="2">Uncharacterized protein</fullName>
    </submittedName>
</protein>
<comment type="caution">
    <text evidence="2">The sequence shown here is derived from an EMBL/GenBank/DDBJ whole genome shotgun (WGS) entry which is preliminary data.</text>
</comment>
<dbReference type="Proteomes" id="UP000051580">
    <property type="component" value="Unassembled WGS sequence"/>
</dbReference>
<proteinExistence type="predicted"/>
<dbReference type="STRING" id="1423753.FD28_GL000933"/>
<keyword evidence="3" id="KW-1185">Reference proteome</keyword>
<accession>A0A0R1UQP8</accession>
<feature type="transmembrane region" description="Helical" evidence="1">
    <location>
        <begin position="12"/>
        <end position="32"/>
    </location>
</feature>
<evidence type="ECO:0000256" key="1">
    <source>
        <dbReference type="SAM" id="Phobius"/>
    </source>
</evidence>
<reference evidence="2 3" key="1">
    <citation type="journal article" date="2015" name="Genome Announc.">
        <title>Expanding the biotechnology potential of lactobacilli through comparative genomics of 213 strains and associated genera.</title>
        <authorList>
            <person name="Sun Z."/>
            <person name="Harris H.M."/>
            <person name="McCann A."/>
            <person name="Guo C."/>
            <person name="Argimon S."/>
            <person name="Zhang W."/>
            <person name="Yang X."/>
            <person name="Jeffery I.B."/>
            <person name="Cooney J.C."/>
            <person name="Kagawa T.F."/>
            <person name="Liu W."/>
            <person name="Song Y."/>
            <person name="Salvetti E."/>
            <person name="Wrobel A."/>
            <person name="Rasinkangas P."/>
            <person name="Parkhill J."/>
            <person name="Rea M.C."/>
            <person name="O'Sullivan O."/>
            <person name="Ritari J."/>
            <person name="Douillard F.P."/>
            <person name="Paul Ross R."/>
            <person name="Yang R."/>
            <person name="Briner A.E."/>
            <person name="Felis G.E."/>
            <person name="de Vos W.M."/>
            <person name="Barrangou R."/>
            <person name="Klaenhammer T.R."/>
            <person name="Caufield P.W."/>
            <person name="Cui Y."/>
            <person name="Zhang H."/>
            <person name="O'Toole P.W."/>
        </authorList>
    </citation>
    <scope>NUCLEOTIDE SEQUENCE [LARGE SCALE GENOMIC DNA]</scope>
    <source>
        <strain evidence="2 3">DSM 16381</strain>
    </source>
</reference>
<keyword evidence="1" id="KW-0472">Membrane</keyword>
<organism evidence="2 3">
    <name type="scientific">Levilactobacillus hammesii DSM 16381</name>
    <dbReference type="NCBI Taxonomy" id="1423753"/>
    <lineage>
        <taxon>Bacteria</taxon>
        <taxon>Bacillati</taxon>
        <taxon>Bacillota</taxon>
        <taxon>Bacilli</taxon>
        <taxon>Lactobacillales</taxon>
        <taxon>Lactobacillaceae</taxon>
        <taxon>Levilactobacillus</taxon>
    </lineage>
</organism>
<keyword evidence="1" id="KW-0812">Transmembrane</keyword>
<keyword evidence="1" id="KW-1133">Transmembrane helix</keyword>
<dbReference type="PATRIC" id="fig|1423753.3.peg.973"/>
<name>A0A0R1UQP8_9LACO</name>
<dbReference type="AlphaFoldDB" id="A0A0R1UQP8"/>
<sequence>MLFYKEENGMNVIFKGLVIGLVSLGMLFIGSWTSAQAASKTVKLPTSIKGTWYGYVGKRNVQGHKIYEIDRLTFKKDRLTITMYETRKQSLHALRWQGSNVTAVHYTQKSKGVYRVKPRQLDGGTLMTIRTRRVNVKALGQKRQALKLADGDGVSYAFRQPLLSHVWNGDIL</sequence>
<dbReference type="EMBL" id="AZFS01000061">
    <property type="protein sequence ID" value="KRL93747.1"/>
    <property type="molecule type" value="Genomic_DNA"/>
</dbReference>
<evidence type="ECO:0000313" key="3">
    <source>
        <dbReference type="Proteomes" id="UP000051580"/>
    </source>
</evidence>